<evidence type="ECO:0008006" key="5">
    <source>
        <dbReference type="Google" id="ProtNLM"/>
    </source>
</evidence>
<reference evidence="3 4" key="1">
    <citation type="journal article" date="2016" name="Sci. Rep.">
        <title>Metabolic traits of an uncultured archaeal lineage -MSBL1- from brine pools of the Red Sea.</title>
        <authorList>
            <person name="Mwirichia R."/>
            <person name="Alam I."/>
            <person name="Rashid M."/>
            <person name="Vinu M."/>
            <person name="Ba-Alawi W."/>
            <person name="Anthony Kamau A."/>
            <person name="Kamanda Ngugi D."/>
            <person name="Goker M."/>
            <person name="Klenk H.P."/>
            <person name="Bajic V."/>
            <person name="Stingl U."/>
        </authorList>
    </citation>
    <scope>NUCLEOTIDE SEQUENCE [LARGE SCALE GENOMIC DNA]</scope>
    <source>
        <strain evidence="3">SCGC-AAA382M17</strain>
    </source>
</reference>
<dbReference type="InterPro" id="IPR002882">
    <property type="entry name" value="CofD"/>
</dbReference>
<evidence type="ECO:0000256" key="1">
    <source>
        <dbReference type="ARBA" id="ARBA00022679"/>
    </source>
</evidence>
<dbReference type="SUPFAM" id="SSF142338">
    <property type="entry name" value="CofD-like"/>
    <property type="match status" value="1"/>
</dbReference>
<protein>
    <recommendedName>
        <fullName evidence="5">2-phospho-L-lactate transferase</fullName>
    </recommendedName>
</protein>
<dbReference type="Gene3D" id="3.40.50.10680">
    <property type="entry name" value="CofD-like domains"/>
    <property type="match status" value="1"/>
</dbReference>
<keyword evidence="4" id="KW-1185">Reference proteome</keyword>
<dbReference type="InterPro" id="IPR010115">
    <property type="entry name" value="FbiA/CofD"/>
</dbReference>
<evidence type="ECO:0000313" key="4">
    <source>
        <dbReference type="Proteomes" id="UP000070633"/>
    </source>
</evidence>
<dbReference type="PANTHER" id="PTHR43007">
    <property type="entry name" value="2-PHOSPHO-L-LACTATE TRANSFERASE"/>
    <property type="match status" value="1"/>
</dbReference>
<evidence type="ECO:0000256" key="2">
    <source>
        <dbReference type="ARBA" id="ARBA00022842"/>
    </source>
</evidence>
<dbReference type="InterPro" id="IPR038136">
    <property type="entry name" value="CofD-like_dom_sf"/>
</dbReference>
<dbReference type="EMBL" id="LHYI01000036">
    <property type="protein sequence ID" value="KXB08022.1"/>
    <property type="molecule type" value="Genomic_DNA"/>
</dbReference>
<dbReference type="NCBIfam" id="TIGR01819">
    <property type="entry name" value="F420_cofD"/>
    <property type="match status" value="1"/>
</dbReference>
<dbReference type="Pfam" id="PF01933">
    <property type="entry name" value="CofD"/>
    <property type="match status" value="1"/>
</dbReference>
<dbReference type="Gene3D" id="1.10.8.240">
    <property type="entry name" value="CofD-like domain"/>
    <property type="match status" value="1"/>
</dbReference>
<proteinExistence type="inferred from homology"/>
<dbReference type="PANTHER" id="PTHR43007:SF1">
    <property type="entry name" value="2-PHOSPHO-L-LACTATE TRANSFERASE"/>
    <property type="match status" value="1"/>
</dbReference>
<dbReference type="CDD" id="cd07186">
    <property type="entry name" value="CofD_like"/>
    <property type="match status" value="1"/>
</dbReference>
<dbReference type="HAMAP" id="MF_01257">
    <property type="entry name" value="CofD"/>
    <property type="match status" value="1"/>
</dbReference>
<keyword evidence="2" id="KW-0460">Magnesium</keyword>
<accession>A0ABR5TMU1</accession>
<keyword evidence="1" id="KW-0808">Transferase</keyword>
<organism evidence="3 4">
    <name type="scientific">candidate division MSBL1 archaeon SCGC-AAA382M17</name>
    <dbReference type="NCBI Taxonomy" id="1698284"/>
    <lineage>
        <taxon>Archaea</taxon>
        <taxon>Methanobacteriati</taxon>
        <taxon>Methanobacteriota</taxon>
        <taxon>candidate division MSBL1</taxon>
    </lineage>
</organism>
<name>A0ABR5TMU1_9EURY</name>
<comment type="caution">
    <text evidence="3">The sequence shown here is derived from an EMBL/GenBank/DDBJ whole genome shotgun (WGS) entry which is preliminary data.</text>
</comment>
<sequence length="309" mass="33965">MLTLISGGTGGPKLLQGLIESISQDEISVIVNTGEDLKVSGLHVSPDLDTVVYTLAGIIDDEKWYGIKGDSFSGHEMLQKLGQDEILKIGDTDRAVKLYRTLRMENEATLSQVTEEICKGLGVRAKVKPMSDDRVETRIITEEGEMSFHEFWVVEGAEVNVTDVNFLMSDRASPAPGVIETLDESDSIVIGPSNPITSLGPILSIKGIRKALERNREKILAVSPVVGDSPVSGPTGVLMDGMGHEVSPLGVARIYKDFVGHFMLHEEDEKFSSEIEDIGLNVHLEDILMPDLPKRRELSRKILRVLDYQ</sequence>
<dbReference type="Proteomes" id="UP000070633">
    <property type="component" value="Unassembled WGS sequence"/>
</dbReference>
<evidence type="ECO:0000313" key="3">
    <source>
        <dbReference type="EMBL" id="KXB08022.1"/>
    </source>
</evidence>
<gene>
    <name evidence="3" type="ORF">AKJ55_01545</name>
</gene>